<accession>S3J326</accession>
<evidence type="ECO:0000313" key="1">
    <source>
        <dbReference type="EMBL" id="EPF19096.1"/>
    </source>
</evidence>
<evidence type="ECO:0000313" key="2">
    <source>
        <dbReference type="Proteomes" id="UP000014585"/>
    </source>
</evidence>
<organism evidence="1 2">
    <name type="scientific">Cedecea davisae DSM 4568</name>
    <dbReference type="NCBI Taxonomy" id="566551"/>
    <lineage>
        <taxon>Bacteria</taxon>
        <taxon>Pseudomonadati</taxon>
        <taxon>Pseudomonadota</taxon>
        <taxon>Gammaproteobacteria</taxon>
        <taxon>Enterobacterales</taxon>
        <taxon>Enterobacteriaceae</taxon>
        <taxon>Cedecea</taxon>
    </lineage>
</organism>
<sequence>MIVFSSLPFSDLSVVQANWKALFLSAGAAVPLYSRDFAVNYCSSL</sequence>
<name>S3J326_9ENTR</name>
<dbReference type="Proteomes" id="UP000014585">
    <property type="component" value="Unassembled WGS sequence"/>
</dbReference>
<dbReference type="AlphaFoldDB" id="S3J326"/>
<dbReference type="PATRIC" id="fig|566551.4.peg.759"/>
<protein>
    <submittedName>
        <fullName evidence="1">Uncharacterized protein</fullName>
    </submittedName>
</protein>
<comment type="caution">
    <text evidence="1">The sequence shown here is derived from an EMBL/GenBank/DDBJ whole genome shotgun (WGS) entry which is preliminary data.</text>
</comment>
<dbReference type="HOGENOM" id="CLU_3197644_0_0_6"/>
<proteinExistence type="predicted"/>
<dbReference type="STRING" id="566551.HMPREF0201_00824"/>
<gene>
    <name evidence="1" type="ORF">HMPREF0201_00824</name>
</gene>
<dbReference type="EMBL" id="ATDT01000005">
    <property type="protein sequence ID" value="EPF19096.1"/>
    <property type="molecule type" value="Genomic_DNA"/>
</dbReference>
<reference evidence="1 2" key="1">
    <citation type="submission" date="2013-04" db="EMBL/GenBank/DDBJ databases">
        <authorList>
            <person name="Weinstock G."/>
            <person name="Sodergren E."/>
            <person name="Lobos E.A."/>
            <person name="Fulton L."/>
            <person name="Fulton R."/>
            <person name="Courtney L."/>
            <person name="Fronick C."/>
            <person name="O'Laughlin M."/>
            <person name="Godfrey J."/>
            <person name="Wilson R.M."/>
            <person name="Miner T."/>
            <person name="Farmer C."/>
            <person name="Delehaunty K."/>
            <person name="Cordes M."/>
            <person name="Minx P."/>
            <person name="Tomlinson C."/>
            <person name="Chen J."/>
            <person name="Wollam A."/>
            <person name="Pepin K.H."/>
            <person name="Palsikar V.B."/>
            <person name="Zhang X."/>
            <person name="Suruliraj S."/>
            <person name="Perna N.T."/>
            <person name="Plunkett G."/>
            <person name="Warren W."/>
            <person name="Mitreva M."/>
            <person name="Mardis E.R."/>
            <person name="Wilson R.K."/>
        </authorList>
    </citation>
    <scope>NUCLEOTIDE SEQUENCE [LARGE SCALE GENOMIC DNA]</scope>
    <source>
        <strain evidence="1 2">DSM 4568</strain>
    </source>
</reference>